<proteinExistence type="predicted"/>
<dbReference type="RefSeq" id="XP_009170568.1">
    <property type="nucleotide sequence ID" value="XM_009172304.1"/>
</dbReference>
<accession>A0A074ZQR9</accession>
<evidence type="ECO:0000313" key="1">
    <source>
        <dbReference type="EMBL" id="KER25670.1"/>
    </source>
</evidence>
<dbReference type="EMBL" id="KL596769">
    <property type="protein sequence ID" value="KER25670.1"/>
    <property type="molecule type" value="Genomic_DNA"/>
</dbReference>
<dbReference type="KEGG" id="ovi:T265_06906"/>
<sequence length="79" mass="9118">MWAFEIGHDLVPQCNGNLVCGRNTQLTDCPTHDRSVKEPGLPEKGPCSLIRRRLRLHECMISRNTKQMNSRLKQQRLTC</sequence>
<keyword evidence="2" id="KW-1185">Reference proteome</keyword>
<dbReference type="CTD" id="20321085"/>
<protein>
    <submittedName>
        <fullName evidence="1">Uncharacterized protein</fullName>
    </submittedName>
</protein>
<dbReference type="GeneID" id="20321085"/>
<organism evidence="1 2">
    <name type="scientific">Opisthorchis viverrini</name>
    <name type="common">Southeast Asian liver fluke</name>
    <dbReference type="NCBI Taxonomy" id="6198"/>
    <lineage>
        <taxon>Eukaryota</taxon>
        <taxon>Metazoa</taxon>
        <taxon>Spiralia</taxon>
        <taxon>Lophotrochozoa</taxon>
        <taxon>Platyhelminthes</taxon>
        <taxon>Trematoda</taxon>
        <taxon>Digenea</taxon>
        <taxon>Opisthorchiida</taxon>
        <taxon>Opisthorchiata</taxon>
        <taxon>Opisthorchiidae</taxon>
        <taxon>Opisthorchis</taxon>
    </lineage>
</organism>
<dbReference type="AlphaFoldDB" id="A0A074ZQR9"/>
<dbReference type="Proteomes" id="UP000054324">
    <property type="component" value="Unassembled WGS sequence"/>
</dbReference>
<reference evidence="1 2" key="1">
    <citation type="submission" date="2013-11" db="EMBL/GenBank/DDBJ databases">
        <title>Opisthorchis viverrini - life in the bile duct.</title>
        <authorList>
            <person name="Young N.D."/>
            <person name="Nagarajan N."/>
            <person name="Lin S.J."/>
            <person name="Korhonen P.K."/>
            <person name="Jex A.R."/>
            <person name="Hall R.S."/>
            <person name="Safavi-Hemami H."/>
            <person name="Kaewkong W."/>
            <person name="Bertrand D."/>
            <person name="Gao S."/>
            <person name="Seet Q."/>
            <person name="Wongkham S."/>
            <person name="Teh B.T."/>
            <person name="Wongkham C."/>
            <person name="Intapan P.M."/>
            <person name="Maleewong W."/>
            <person name="Yang X."/>
            <person name="Hu M."/>
            <person name="Wang Z."/>
            <person name="Hofmann A."/>
            <person name="Sternberg P.W."/>
            <person name="Tan P."/>
            <person name="Wang J."/>
            <person name="Gasser R.B."/>
        </authorList>
    </citation>
    <scope>NUCLEOTIDE SEQUENCE [LARGE SCALE GENOMIC DNA]</scope>
</reference>
<evidence type="ECO:0000313" key="2">
    <source>
        <dbReference type="Proteomes" id="UP000054324"/>
    </source>
</evidence>
<name>A0A074ZQR9_OPIVI</name>
<gene>
    <name evidence="1" type="ORF">T265_06906</name>
</gene>